<dbReference type="Proteomes" id="UP001211006">
    <property type="component" value="Unassembled WGS sequence"/>
</dbReference>
<dbReference type="InterPro" id="IPR051539">
    <property type="entry name" value="T4SS-coupling_protein"/>
</dbReference>
<evidence type="ECO:0000313" key="8">
    <source>
        <dbReference type="EMBL" id="MDB7908430.1"/>
    </source>
</evidence>
<dbReference type="PANTHER" id="PTHR37937:SF1">
    <property type="entry name" value="CONJUGATIVE TRANSFER: DNA TRANSPORT"/>
    <property type="match status" value="1"/>
</dbReference>
<dbReference type="Pfam" id="PF02534">
    <property type="entry name" value="T4SS-DNA_transf"/>
    <property type="match status" value="1"/>
</dbReference>
<feature type="transmembrane region" description="Helical" evidence="7">
    <location>
        <begin position="7"/>
        <end position="28"/>
    </location>
</feature>
<evidence type="ECO:0000256" key="7">
    <source>
        <dbReference type="SAM" id="Phobius"/>
    </source>
</evidence>
<accession>A0AAW6C9G6</accession>
<evidence type="ECO:0000256" key="1">
    <source>
        <dbReference type="ARBA" id="ARBA00004651"/>
    </source>
</evidence>
<evidence type="ECO:0000256" key="4">
    <source>
        <dbReference type="ARBA" id="ARBA00022692"/>
    </source>
</evidence>
<dbReference type="GO" id="GO:0005886">
    <property type="term" value="C:plasma membrane"/>
    <property type="evidence" value="ECO:0007669"/>
    <property type="project" value="UniProtKB-SubCell"/>
</dbReference>
<proteinExistence type="inferred from homology"/>
<comment type="similarity">
    <text evidence="2">Belongs to the VirD4/TraG family.</text>
</comment>
<dbReference type="RefSeq" id="WP_024725159.1">
    <property type="nucleotide sequence ID" value="NZ_CANCWG010000032.1"/>
</dbReference>
<gene>
    <name evidence="8" type="ORF">PND83_20810</name>
</gene>
<keyword evidence="4 7" id="KW-0812">Transmembrane</keyword>
<dbReference type="InterPro" id="IPR003688">
    <property type="entry name" value="TraG/VirD4"/>
</dbReference>
<dbReference type="PANTHER" id="PTHR37937">
    <property type="entry name" value="CONJUGATIVE TRANSFER: DNA TRANSPORT"/>
    <property type="match status" value="1"/>
</dbReference>
<keyword evidence="5 7" id="KW-1133">Transmembrane helix</keyword>
<reference evidence="8" key="1">
    <citation type="submission" date="2023-01" db="EMBL/GenBank/DDBJ databases">
        <title>Human gut microbiome strain richness.</title>
        <authorList>
            <person name="Chen-Liaw A."/>
        </authorList>
    </citation>
    <scope>NUCLEOTIDE SEQUENCE</scope>
    <source>
        <strain evidence="8">2225st1_A6_2225SCRN_200828</strain>
    </source>
</reference>
<organism evidence="8 9">
    <name type="scientific">Flavonifractor plautii</name>
    <name type="common">Fusobacterium plautii</name>
    <dbReference type="NCBI Taxonomy" id="292800"/>
    <lineage>
        <taxon>Bacteria</taxon>
        <taxon>Bacillati</taxon>
        <taxon>Bacillota</taxon>
        <taxon>Clostridia</taxon>
        <taxon>Eubacteriales</taxon>
        <taxon>Oscillospiraceae</taxon>
        <taxon>Flavonifractor</taxon>
    </lineage>
</organism>
<dbReference type="EMBL" id="JAQLWO010000033">
    <property type="protein sequence ID" value="MDB7908430.1"/>
    <property type="molecule type" value="Genomic_DNA"/>
</dbReference>
<evidence type="ECO:0000256" key="6">
    <source>
        <dbReference type="ARBA" id="ARBA00023136"/>
    </source>
</evidence>
<dbReference type="InterPro" id="IPR027417">
    <property type="entry name" value="P-loop_NTPase"/>
</dbReference>
<sequence>MKKAKPLEVALMAVLSLAAAYLLNRFWAVLEGLPAGNPIERLLDAVDAIIPSIGAAPLSIGVSKASLLAGACGFGMVWLMYLYRLAAPKRMYGIEHGSAEWGSRRDSAPLRSKDPDQNIVLSATEQISMGQAKNYEHDRNKNVIVVGGSGSGKTVLVKENLMQLHSSYVITDPKGTLLPQTGYLFTKNGWKVRNFNTINFKKSLHYNPLAYIHSEKDILKVVNVLIKNTNGDASPQKDPFWEQGERLLYTALIAYLMKEARPSERNIPSLIDLLEHCQVREDIPNYKSPVDILMDDLAQREPDCLAVRQYRKFKVGAGKTMASILISCAARLAPFDIEELRELMSYDELELDSIGDHRTALFITMSDTDTTFSFLIAMLMYQLFNLLTEKADDEYHGRLPIHVRCILDEFANIGKIPDFHVLISTIRSREISTTIMLQSLAQLNAVYKDHADTIQDCCDSMVFLGGKSTKTTKQIAEMMGKTTITGRDASESKGQSGSYSVQDRGLGRDLLDPAEVGRIGRTECLVIIVGLPPFRSRKVNNKRHKRYRYISDSGKVPLFDITQATTLSDQHFFDTVSSVEEVELDLSELNSL</sequence>
<dbReference type="Gene3D" id="3.40.50.300">
    <property type="entry name" value="P-loop containing nucleotide triphosphate hydrolases"/>
    <property type="match status" value="2"/>
</dbReference>
<evidence type="ECO:0000313" key="9">
    <source>
        <dbReference type="Proteomes" id="UP001211006"/>
    </source>
</evidence>
<comment type="subcellular location">
    <subcellularLocation>
        <location evidence="1">Cell membrane</location>
        <topology evidence="1">Multi-pass membrane protein</topology>
    </subcellularLocation>
</comment>
<keyword evidence="6 7" id="KW-0472">Membrane</keyword>
<dbReference type="NCBIfam" id="NF045973">
    <property type="entry name" value="conju_CD1115"/>
    <property type="match status" value="1"/>
</dbReference>
<evidence type="ECO:0000256" key="2">
    <source>
        <dbReference type="ARBA" id="ARBA00008806"/>
    </source>
</evidence>
<evidence type="ECO:0000256" key="5">
    <source>
        <dbReference type="ARBA" id="ARBA00022989"/>
    </source>
</evidence>
<dbReference type="SUPFAM" id="SSF52540">
    <property type="entry name" value="P-loop containing nucleoside triphosphate hydrolases"/>
    <property type="match status" value="1"/>
</dbReference>
<protein>
    <submittedName>
        <fullName evidence="8">Type IV secretory system conjugative DNA transfer family protein</fullName>
    </submittedName>
</protein>
<evidence type="ECO:0000256" key="3">
    <source>
        <dbReference type="ARBA" id="ARBA00022475"/>
    </source>
</evidence>
<name>A0AAW6C9G6_FLAPL</name>
<dbReference type="CDD" id="cd01127">
    <property type="entry name" value="TrwB_TraG_TraD_VirD4"/>
    <property type="match status" value="1"/>
</dbReference>
<comment type="caution">
    <text evidence="8">The sequence shown here is derived from an EMBL/GenBank/DDBJ whole genome shotgun (WGS) entry which is preliminary data.</text>
</comment>
<keyword evidence="3" id="KW-1003">Cell membrane</keyword>
<dbReference type="AlphaFoldDB" id="A0AAW6C9G6"/>